<reference evidence="3" key="1">
    <citation type="submission" date="2017-02" db="UniProtKB">
        <authorList>
            <consortium name="WormBaseParasite"/>
        </authorList>
    </citation>
    <scope>IDENTIFICATION</scope>
</reference>
<evidence type="ECO:0000313" key="2">
    <source>
        <dbReference type="Proteomes" id="UP000268014"/>
    </source>
</evidence>
<evidence type="ECO:0000313" key="3">
    <source>
        <dbReference type="WBParaSite" id="HPLM_0001779301-mRNA-1"/>
    </source>
</evidence>
<dbReference type="EMBL" id="UZAF01020149">
    <property type="protein sequence ID" value="VDO66921.1"/>
    <property type="molecule type" value="Genomic_DNA"/>
</dbReference>
<evidence type="ECO:0000313" key="1">
    <source>
        <dbReference type="EMBL" id="VDO66921.1"/>
    </source>
</evidence>
<proteinExistence type="predicted"/>
<organism evidence="3">
    <name type="scientific">Haemonchus placei</name>
    <name type="common">Barber's pole worm</name>
    <dbReference type="NCBI Taxonomy" id="6290"/>
    <lineage>
        <taxon>Eukaryota</taxon>
        <taxon>Metazoa</taxon>
        <taxon>Ecdysozoa</taxon>
        <taxon>Nematoda</taxon>
        <taxon>Chromadorea</taxon>
        <taxon>Rhabditida</taxon>
        <taxon>Rhabditina</taxon>
        <taxon>Rhabditomorpha</taxon>
        <taxon>Strongyloidea</taxon>
        <taxon>Trichostrongylidae</taxon>
        <taxon>Haemonchus</taxon>
    </lineage>
</organism>
<sequence>MRTFLSIPLFELRSVEVLVQASRSIVTCPVLPATGVVQWPPPWHFCCTAVVVWKEAGSDPVFGVRSQADFGSGKPMVPFDSECINHTDV</sequence>
<accession>A0A0N4X0K4</accession>
<protein>
    <submittedName>
        <fullName evidence="3">Secreted protein</fullName>
    </submittedName>
</protein>
<dbReference type="Proteomes" id="UP000268014">
    <property type="component" value="Unassembled WGS sequence"/>
</dbReference>
<dbReference type="AlphaFoldDB" id="A0A0N4X0K4"/>
<keyword evidence="2" id="KW-1185">Reference proteome</keyword>
<dbReference type="WBParaSite" id="HPLM_0001779301-mRNA-1">
    <property type="protein sequence ID" value="HPLM_0001779301-mRNA-1"/>
    <property type="gene ID" value="HPLM_0001779301"/>
</dbReference>
<name>A0A0N4X0K4_HAEPC</name>
<reference evidence="1 2" key="2">
    <citation type="submission" date="2018-11" db="EMBL/GenBank/DDBJ databases">
        <authorList>
            <consortium name="Pathogen Informatics"/>
        </authorList>
    </citation>
    <scope>NUCLEOTIDE SEQUENCE [LARGE SCALE GENOMIC DNA]</scope>
    <source>
        <strain evidence="1 2">MHpl1</strain>
    </source>
</reference>
<gene>
    <name evidence="1" type="ORF">HPLM_LOCUS17785</name>
</gene>